<evidence type="ECO:0000313" key="2">
    <source>
        <dbReference type="Proteomes" id="UP001346869"/>
    </source>
</evidence>
<dbReference type="AlphaFoldDB" id="A0AAN8AF36"/>
<reference evidence="1 2" key="2">
    <citation type="journal article" date="2023" name="Mol. Biol. Evol.">
        <title>Genomics of Secondarily Temperate Adaptation in the Only Non-Antarctic Icefish.</title>
        <authorList>
            <person name="Rivera-Colon A.G."/>
            <person name="Rayamajhi N."/>
            <person name="Minhas B.F."/>
            <person name="Madrigal G."/>
            <person name="Bilyk K.T."/>
            <person name="Yoon V."/>
            <person name="Hune M."/>
            <person name="Gregory S."/>
            <person name="Cheng C.H.C."/>
            <person name="Catchen J.M."/>
        </authorList>
    </citation>
    <scope>NUCLEOTIDE SEQUENCE [LARGE SCALE GENOMIC DNA]</scope>
    <source>
        <strain evidence="1">JMC-PN-2008</strain>
    </source>
</reference>
<reference evidence="1 2" key="1">
    <citation type="journal article" date="2023" name="Genes (Basel)">
        <title>Chromosome-Level Genome Assembly and Circadian Gene Repertoire of the Patagonia Blennie Eleginops maclovinus-The Closest Ancestral Proxy of Antarctic Cryonotothenioids.</title>
        <authorList>
            <person name="Cheng C.C."/>
            <person name="Rivera-Colon A.G."/>
            <person name="Minhas B.F."/>
            <person name="Wilson L."/>
            <person name="Rayamajhi N."/>
            <person name="Vargas-Chacoff L."/>
            <person name="Catchen J.M."/>
        </authorList>
    </citation>
    <scope>NUCLEOTIDE SEQUENCE [LARGE SCALE GENOMIC DNA]</scope>
    <source>
        <strain evidence="1">JMC-PN-2008</strain>
    </source>
</reference>
<gene>
    <name evidence="1" type="ORF">PBY51_006701</name>
</gene>
<keyword evidence="2" id="KW-1185">Reference proteome</keyword>
<sequence length="67" mass="7371">MKAYRVYSQRLSTTRGRPCSSTVICRFDGELKCDRAEDGAGAGRQILSRSLADTCGTELRGNRVNES</sequence>
<proteinExistence type="predicted"/>
<dbReference type="Proteomes" id="UP001346869">
    <property type="component" value="Unassembled WGS sequence"/>
</dbReference>
<protein>
    <submittedName>
        <fullName evidence="1">Uncharacterized protein</fullName>
    </submittedName>
</protein>
<organism evidence="1 2">
    <name type="scientific">Eleginops maclovinus</name>
    <name type="common">Patagonian blennie</name>
    <name type="synonym">Eleginus maclovinus</name>
    <dbReference type="NCBI Taxonomy" id="56733"/>
    <lineage>
        <taxon>Eukaryota</taxon>
        <taxon>Metazoa</taxon>
        <taxon>Chordata</taxon>
        <taxon>Craniata</taxon>
        <taxon>Vertebrata</taxon>
        <taxon>Euteleostomi</taxon>
        <taxon>Actinopterygii</taxon>
        <taxon>Neopterygii</taxon>
        <taxon>Teleostei</taxon>
        <taxon>Neoteleostei</taxon>
        <taxon>Acanthomorphata</taxon>
        <taxon>Eupercaria</taxon>
        <taxon>Perciformes</taxon>
        <taxon>Notothenioidei</taxon>
        <taxon>Eleginopidae</taxon>
        <taxon>Eleginops</taxon>
    </lineage>
</organism>
<name>A0AAN8AF36_ELEMC</name>
<accession>A0AAN8AF36</accession>
<evidence type="ECO:0000313" key="1">
    <source>
        <dbReference type="EMBL" id="KAK5852863.1"/>
    </source>
</evidence>
<dbReference type="EMBL" id="JAUZQC010000020">
    <property type="protein sequence ID" value="KAK5852863.1"/>
    <property type="molecule type" value="Genomic_DNA"/>
</dbReference>
<comment type="caution">
    <text evidence="1">The sequence shown here is derived from an EMBL/GenBank/DDBJ whole genome shotgun (WGS) entry which is preliminary data.</text>
</comment>